<feature type="transmembrane region" description="Helical" evidence="1">
    <location>
        <begin position="59"/>
        <end position="82"/>
    </location>
</feature>
<dbReference type="EMBL" id="CP001804">
    <property type="protein sequence ID" value="ACY14685.1"/>
    <property type="molecule type" value="Genomic_DNA"/>
</dbReference>
<feature type="transmembrane region" description="Helical" evidence="1">
    <location>
        <begin position="29"/>
        <end position="47"/>
    </location>
</feature>
<name>D0LGW3_HALO1</name>
<protein>
    <submittedName>
        <fullName evidence="2">Uncharacterized protein</fullName>
    </submittedName>
</protein>
<dbReference type="HOGENOM" id="CLU_1862390_0_0_7"/>
<dbReference type="Proteomes" id="UP000001880">
    <property type="component" value="Chromosome"/>
</dbReference>
<sequence length="137" mass="14277">MRLILGLIKGLIIGGLVGFGAYEMGMSGGWNWVTYGVVGALVGLLVGRPIWSHLLDKNSTVVVAVLKGVVGYGIGVGLYALVAKVWGGMDLAIEPLSESRNIYNWQFLMGAAIGGVYGAWVELDDAPAKAAADEPAA</sequence>
<feature type="transmembrane region" description="Helical" evidence="1">
    <location>
        <begin position="102"/>
        <end position="120"/>
    </location>
</feature>
<dbReference type="STRING" id="502025.Hoch_2140"/>
<dbReference type="AlphaFoldDB" id="D0LGW3"/>
<dbReference type="KEGG" id="hoh:Hoch_2140"/>
<gene>
    <name evidence="2" type="ordered locus">Hoch_2140</name>
</gene>
<dbReference type="RefSeq" id="WP_012827293.1">
    <property type="nucleotide sequence ID" value="NC_013440.1"/>
</dbReference>
<reference evidence="2 3" key="1">
    <citation type="journal article" date="2010" name="Stand. Genomic Sci.">
        <title>Complete genome sequence of Haliangium ochraceum type strain (SMP-2).</title>
        <authorList>
            <consortium name="US DOE Joint Genome Institute (JGI-PGF)"/>
            <person name="Ivanova N."/>
            <person name="Daum C."/>
            <person name="Lang E."/>
            <person name="Abt B."/>
            <person name="Kopitz M."/>
            <person name="Saunders E."/>
            <person name="Lapidus A."/>
            <person name="Lucas S."/>
            <person name="Glavina Del Rio T."/>
            <person name="Nolan M."/>
            <person name="Tice H."/>
            <person name="Copeland A."/>
            <person name="Cheng J.F."/>
            <person name="Chen F."/>
            <person name="Bruce D."/>
            <person name="Goodwin L."/>
            <person name="Pitluck S."/>
            <person name="Mavromatis K."/>
            <person name="Pati A."/>
            <person name="Mikhailova N."/>
            <person name="Chen A."/>
            <person name="Palaniappan K."/>
            <person name="Land M."/>
            <person name="Hauser L."/>
            <person name="Chang Y.J."/>
            <person name="Jeffries C.D."/>
            <person name="Detter J.C."/>
            <person name="Brettin T."/>
            <person name="Rohde M."/>
            <person name="Goker M."/>
            <person name="Bristow J."/>
            <person name="Markowitz V."/>
            <person name="Eisen J.A."/>
            <person name="Hugenholtz P."/>
            <person name="Kyrpides N.C."/>
            <person name="Klenk H.P."/>
        </authorList>
    </citation>
    <scope>NUCLEOTIDE SEQUENCE [LARGE SCALE GENOMIC DNA]</scope>
    <source>
        <strain evidence="3">DSM 14365 / CIP 107738 / JCM 11303 / AJ 13395 / SMP-2</strain>
    </source>
</reference>
<keyword evidence="1" id="KW-0472">Membrane</keyword>
<keyword evidence="1" id="KW-0812">Transmembrane</keyword>
<evidence type="ECO:0000256" key="1">
    <source>
        <dbReference type="SAM" id="Phobius"/>
    </source>
</evidence>
<keyword evidence="1" id="KW-1133">Transmembrane helix</keyword>
<proteinExistence type="predicted"/>
<evidence type="ECO:0000313" key="3">
    <source>
        <dbReference type="Proteomes" id="UP000001880"/>
    </source>
</evidence>
<evidence type="ECO:0000313" key="2">
    <source>
        <dbReference type="EMBL" id="ACY14685.1"/>
    </source>
</evidence>
<organism evidence="2 3">
    <name type="scientific">Haliangium ochraceum (strain DSM 14365 / JCM 11303 / SMP-2)</name>
    <dbReference type="NCBI Taxonomy" id="502025"/>
    <lineage>
        <taxon>Bacteria</taxon>
        <taxon>Pseudomonadati</taxon>
        <taxon>Myxococcota</taxon>
        <taxon>Polyangia</taxon>
        <taxon>Haliangiales</taxon>
        <taxon>Kofleriaceae</taxon>
        <taxon>Haliangium</taxon>
    </lineage>
</organism>
<accession>D0LGW3</accession>
<keyword evidence="3" id="KW-1185">Reference proteome</keyword>